<dbReference type="Gene3D" id="3.30.1370.160">
    <property type="match status" value="1"/>
</dbReference>
<dbReference type="Pfam" id="PF17774">
    <property type="entry name" value="YlmH_RBD"/>
    <property type="match status" value="1"/>
</dbReference>
<dbReference type="SMART" id="SM00363">
    <property type="entry name" value="S4"/>
    <property type="match status" value="1"/>
</dbReference>
<dbReference type="CDD" id="cd00165">
    <property type="entry name" value="S4"/>
    <property type="match status" value="1"/>
</dbReference>
<evidence type="ECO:0000256" key="1">
    <source>
        <dbReference type="PROSITE-ProRule" id="PRU00182"/>
    </source>
</evidence>
<dbReference type="InterPro" id="IPR040591">
    <property type="entry name" value="RqcP2_RBD"/>
</dbReference>
<dbReference type="InterPro" id="IPR002942">
    <property type="entry name" value="S4_RNA-bd"/>
</dbReference>
<sequence>MNIYQHFRVEEHSFIDHVMEWKDGVIAQYSPKLTDFLDPREQQILSSVIGQDSEVNYVCFGGSEYVERKRALIFPSFYEPREEDFQIALYAINYPQKFVKIEHPQVLGSLMGIGLKRGKFGDILIKDGIVQVVIASEVANFVLMNLESIGKSKVSLEPLQLKEIIQVQEQWIEEICTVSSLRLDVIVAEAFNLSRTKSLPYIQGGHTKVNWKHVEEISFECKEGDMISVRGNGRVKILQIEGKTKRDKWKLLIGRIK</sequence>
<feature type="domain" description="RNA-binding S4" evidence="2">
    <location>
        <begin position="181"/>
        <end position="241"/>
    </location>
</feature>
<dbReference type="InterPro" id="IPR036986">
    <property type="entry name" value="S4_RNA-bd_sf"/>
</dbReference>
<proteinExistence type="predicted"/>
<keyword evidence="4" id="KW-1185">Reference proteome</keyword>
<dbReference type="InterPro" id="IPR048443">
    <property type="entry name" value="RqcP2_N"/>
</dbReference>
<dbReference type="PANTHER" id="PTHR13633">
    <property type="entry name" value="MITOCHONDRIAL TRANSCRIPTION RESCUE FACTOR 1"/>
    <property type="match status" value="1"/>
</dbReference>
<evidence type="ECO:0000313" key="3">
    <source>
        <dbReference type="EMBL" id="MFD1735741.1"/>
    </source>
</evidence>
<protein>
    <submittedName>
        <fullName evidence="3">RNA-binding protein</fullName>
    </submittedName>
</protein>
<dbReference type="PROSITE" id="PS50889">
    <property type="entry name" value="S4"/>
    <property type="match status" value="1"/>
</dbReference>
<comment type="caution">
    <text evidence="3">The sequence shown here is derived from an EMBL/GenBank/DDBJ whole genome shotgun (WGS) entry which is preliminary data.</text>
</comment>
<dbReference type="Gene3D" id="3.30.70.330">
    <property type="match status" value="1"/>
</dbReference>
<dbReference type="Pfam" id="PF21278">
    <property type="entry name" value="YlmH_1st"/>
    <property type="match status" value="1"/>
</dbReference>
<keyword evidence="1" id="KW-0694">RNA-binding</keyword>
<reference evidence="4" key="1">
    <citation type="journal article" date="2019" name="Int. J. Syst. Evol. Microbiol.">
        <title>The Global Catalogue of Microorganisms (GCM) 10K type strain sequencing project: providing services to taxonomists for standard genome sequencing and annotation.</title>
        <authorList>
            <consortium name="The Broad Institute Genomics Platform"/>
            <consortium name="The Broad Institute Genome Sequencing Center for Infectious Disease"/>
            <person name="Wu L."/>
            <person name="Ma J."/>
        </authorList>
    </citation>
    <scope>NUCLEOTIDE SEQUENCE [LARGE SCALE GENOMIC DNA]</scope>
    <source>
        <strain evidence="4">CCUG 49339</strain>
    </source>
</reference>
<accession>A0ABW4LLE3</accession>
<gene>
    <name evidence="3" type="ORF">ACFSCX_04100</name>
</gene>
<dbReference type="SUPFAM" id="SSF55174">
    <property type="entry name" value="Alpha-L RNA-binding motif"/>
    <property type="match status" value="1"/>
</dbReference>
<evidence type="ECO:0000259" key="2">
    <source>
        <dbReference type="SMART" id="SM00363"/>
    </source>
</evidence>
<dbReference type="PANTHER" id="PTHR13633:SF3">
    <property type="entry name" value="MITOCHONDRIAL TRANSCRIPTION RESCUE FACTOR 1"/>
    <property type="match status" value="1"/>
</dbReference>
<evidence type="ECO:0000313" key="4">
    <source>
        <dbReference type="Proteomes" id="UP001597214"/>
    </source>
</evidence>
<dbReference type="InterPro" id="IPR012677">
    <property type="entry name" value="Nucleotide-bd_a/b_plait_sf"/>
</dbReference>
<dbReference type="Gene3D" id="3.10.290.10">
    <property type="entry name" value="RNA-binding S4 domain"/>
    <property type="match status" value="1"/>
</dbReference>
<dbReference type="Proteomes" id="UP001597214">
    <property type="component" value="Unassembled WGS sequence"/>
</dbReference>
<dbReference type="EMBL" id="JBHUEM010000003">
    <property type="protein sequence ID" value="MFD1735741.1"/>
    <property type="molecule type" value="Genomic_DNA"/>
</dbReference>
<name>A0ABW4LLE3_9BACI</name>
<dbReference type="RefSeq" id="WP_377926841.1">
    <property type="nucleotide sequence ID" value="NZ_JBHUEM010000003.1"/>
</dbReference>
<dbReference type="Pfam" id="PF01479">
    <property type="entry name" value="S4"/>
    <property type="match status" value="1"/>
</dbReference>
<organism evidence="3 4">
    <name type="scientific">Bacillus salitolerans</name>
    <dbReference type="NCBI Taxonomy" id="1437434"/>
    <lineage>
        <taxon>Bacteria</taxon>
        <taxon>Bacillati</taxon>
        <taxon>Bacillota</taxon>
        <taxon>Bacilli</taxon>
        <taxon>Bacillales</taxon>
        <taxon>Bacillaceae</taxon>
        <taxon>Bacillus</taxon>
    </lineage>
</organism>